<sequence length="109" mass="12146">WLSRTVSVTPRDSTGEGLDCQRLYLHLAYQKLQSGSGGPPVMASRGKLNCLCRHYFRGNYFLISQMEDSWIGEMKSSSGAIIYLFIVPGVDHRDDDDDDGDKGRNGNDS</sequence>
<dbReference type="EMBL" id="JASAOG010000041">
    <property type="protein sequence ID" value="KAK0059531.1"/>
    <property type="molecule type" value="Genomic_DNA"/>
</dbReference>
<name>A0AAD8BRM6_BIOPF</name>
<protein>
    <submittedName>
        <fullName evidence="1">Uncharacterized protein</fullName>
    </submittedName>
</protein>
<reference evidence="1" key="2">
    <citation type="submission" date="2023-04" db="EMBL/GenBank/DDBJ databases">
        <authorList>
            <person name="Bu L."/>
            <person name="Lu L."/>
            <person name="Laidemitt M.R."/>
            <person name="Zhang S.M."/>
            <person name="Mutuku M."/>
            <person name="Mkoji G."/>
            <person name="Steinauer M."/>
            <person name="Loker E.S."/>
        </authorList>
    </citation>
    <scope>NUCLEOTIDE SEQUENCE</scope>
    <source>
        <strain evidence="1">KasaAsao</strain>
        <tissue evidence="1">Whole Snail</tissue>
    </source>
</reference>
<comment type="caution">
    <text evidence="1">The sequence shown here is derived from an EMBL/GenBank/DDBJ whole genome shotgun (WGS) entry which is preliminary data.</text>
</comment>
<gene>
    <name evidence="1" type="ORF">Bpfe_010992</name>
</gene>
<evidence type="ECO:0000313" key="1">
    <source>
        <dbReference type="EMBL" id="KAK0059531.1"/>
    </source>
</evidence>
<accession>A0AAD8BRM6</accession>
<dbReference type="Proteomes" id="UP001233172">
    <property type="component" value="Unassembled WGS sequence"/>
</dbReference>
<keyword evidence="2" id="KW-1185">Reference proteome</keyword>
<reference evidence="1" key="1">
    <citation type="journal article" date="2023" name="PLoS Negl. Trop. Dis.">
        <title>A genome sequence for Biomphalaria pfeifferi, the major vector snail for the human-infecting parasite Schistosoma mansoni.</title>
        <authorList>
            <person name="Bu L."/>
            <person name="Lu L."/>
            <person name="Laidemitt M.R."/>
            <person name="Zhang S.M."/>
            <person name="Mutuku M."/>
            <person name="Mkoji G."/>
            <person name="Steinauer M."/>
            <person name="Loker E.S."/>
        </authorList>
    </citation>
    <scope>NUCLEOTIDE SEQUENCE</scope>
    <source>
        <strain evidence="1">KasaAsao</strain>
    </source>
</reference>
<dbReference type="AlphaFoldDB" id="A0AAD8BRM6"/>
<organism evidence="1 2">
    <name type="scientific">Biomphalaria pfeifferi</name>
    <name type="common">Bloodfluke planorb</name>
    <name type="synonym">Freshwater snail</name>
    <dbReference type="NCBI Taxonomy" id="112525"/>
    <lineage>
        <taxon>Eukaryota</taxon>
        <taxon>Metazoa</taxon>
        <taxon>Spiralia</taxon>
        <taxon>Lophotrochozoa</taxon>
        <taxon>Mollusca</taxon>
        <taxon>Gastropoda</taxon>
        <taxon>Heterobranchia</taxon>
        <taxon>Euthyneura</taxon>
        <taxon>Panpulmonata</taxon>
        <taxon>Hygrophila</taxon>
        <taxon>Lymnaeoidea</taxon>
        <taxon>Planorbidae</taxon>
        <taxon>Biomphalaria</taxon>
    </lineage>
</organism>
<evidence type="ECO:0000313" key="2">
    <source>
        <dbReference type="Proteomes" id="UP001233172"/>
    </source>
</evidence>
<feature type="non-terminal residue" evidence="1">
    <location>
        <position position="1"/>
    </location>
</feature>
<proteinExistence type="predicted"/>